<feature type="compositionally biased region" description="Low complexity" evidence="1">
    <location>
        <begin position="903"/>
        <end position="919"/>
    </location>
</feature>
<dbReference type="Pfam" id="PF00300">
    <property type="entry name" value="His_Phos_1"/>
    <property type="match status" value="1"/>
</dbReference>
<dbReference type="CDD" id="cd07067">
    <property type="entry name" value="HP_PGM_like"/>
    <property type="match status" value="1"/>
</dbReference>
<evidence type="ECO:0000259" key="2">
    <source>
        <dbReference type="Pfam" id="PF20179"/>
    </source>
</evidence>
<dbReference type="SUPFAM" id="SSF50249">
    <property type="entry name" value="Nucleic acid-binding proteins"/>
    <property type="match status" value="1"/>
</dbReference>
<name>A0A8H5HYU0_9AGAR</name>
<feature type="compositionally biased region" description="Polar residues" evidence="1">
    <location>
        <begin position="1192"/>
        <end position="1207"/>
    </location>
</feature>
<dbReference type="InterPro" id="IPR046824">
    <property type="entry name" value="Mss51-like_C"/>
</dbReference>
<feature type="compositionally biased region" description="Low complexity" evidence="1">
    <location>
        <begin position="933"/>
        <end position="994"/>
    </location>
</feature>
<dbReference type="PANTHER" id="PTHR28069:SF1">
    <property type="entry name" value="PROTEIN MSS51, MITOCHONDRIAL"/>
    <property type="match status" value="1"/>
</dbReference>
<feature type="region of interest" description="Disordered" evidence="1">
    <location>
        <begin position="1103"/>
        <end position="1143"/>
    </location>
</feature>
<dbReference type="Gene3D" id="3.40.50.1240">
    <property type="entry name" value="Phosphoglycerate mutase-like"/>
    <property type="match status" value="1"/>
</dbReference>
<dbReference type="PANTHER" id="PTHR28069">
    <property type="entry name" value="GH20023P"/>
    <property type="match status" value="1"/>
</dbReference>
<proteinExistence type="predicted"/>
<dbReference type="SUPFAM" id="SSF53254">
    <property type="entry name" value="Phosphoglycerate mutase-like"/>
    <property type="match status" value="1"/>
</dbReference>
<feature type="compositionally biased region" description="Low complexity" evidence="1">
    <location>
        <begin position="399"/>
        <end position="428"/>
    </location>
</feature>
<feature type="domain" description="Mitochondrial splicing suppressor 51-like C-terminal" evidence="2">
    <location>
        <begin position="494"/>
        <end position="604"/>
    </location>
</feature>
<feature type="region of interest" description="Disordered" evidence="1">
    <location>
        <begin position="394"/>
        <end position="463"/>
    </location>
</feature>
<feature type="compositionally biased region" description="Acidic residues" evidence="1">
    <location>
        <begin position="1209"/>
        <end position="1219"/>
    </location>
</feature>
<evidence type="ECO:0000313" key="4">
    <source>
        <dbReference type="Proteomes" id="UP000518752"/>
    </source>
</evidence>
<evidence type="ECO:0000256" key="1">
    <source>
        <dbReference type="SAM" id="MobiDB-lite"/>
    </source>
</evidence>
<feature type="compositionally biased region" description="Basic and acidic residues" evidence="1">
    <location>
        <begin position="1103"/>
        <end position="1122"/>
    </location>
</feature>
<dbReference type="SMART" id="SM00855">
    <property type="entry name" value="PGAM"/>
    <property type="match status" value="1"/>
</dbReference>
<dbReference type="InterPro" id="IPR012340">
    <property type="entry name" value="NA-bd_OB-fold"/>
</dbReference>
<dbReference type="Proteomes" id="UP000518752">
    <property type="component" value="Unassembled WGS sequence"/>
</dbReference>
<protein>
    <recommendedName>
        <fullName evidence="2">Mitochondrial splicing suppressor 51-like C-terminal domain-containing protein</fullName>
    </recommendedName>
</protein>
<dbReference type="Pfam" id="PF20179">
    <property type="entry name" value="MSS51_C"/>
    <property type="match status" value="2"/>
</dbReference>
<comment type="caution">
    <text evidence="3">The sequence shown here is derived from an EMBL/GenBank/DDBJ whole genome shotgun (WGS) entry which is preliminary data.</text>
</comment>
<feature type="domain" description="Mitochondrial splicing suppressor 51-like C-terminal" evidence="2">
    <location>
        <begin position="342"/>
        <end position="409"/>
    </location>
</feature>
<feature type="region of interest" description="Disordered" evidence="1">
    <location>
        <begin position="903"/>
        <end position="1002"/>
    </location>
</feature>
<gene>
    <name evidence="3" type="ORF">D9757_001796</name>
</gene>
<keyword evidence="4" id="KW-1185">Reference proteome</keyword>
<dbReference type="EMBL" id="JAACJN010000008">
    <property type="protein sequence ID" value="KAF5391945.1"/>
    <property type="molecule type" value="Genomic_DNA"/>
</dbReference>
<evidence type="ECO:0000313" key="3">
    <source>
        <dbReference type="EMBL" id="KAF5391945.1"/>
    </source>
</evidence>
<accession>A0A8H5HYU0</accession>
<sequence length="1313" mass="145493">MKKNKKSRVHKMVSRSYTTLSGIFVQDDPNADPNTIGAVPARFGLTDTTRNGWQSLYEEIQRMNLEADEHTSYKLFILARHGEGFHNVGEAKYGTPAWDRWVDQWFWIEHYIDQVSITQSYWSKLNGDGEITWGPDPKLTALGENQAQIVNQEWKHESANGLRVPVTRYCSPLTRAMKTCLIIFDGVPTERPAVILENLREEYGEHTCDKRNSQSWISSNFPDFTFEDGFEEEDVIWTADERESRGHVSLRATSVLDMIFDTNTETSISITAHGGIINGFLTAIGRKRYALPTGGVLPVVVKSIRGSLMLNNQRLTPEGSRSMAAIRSTLHTETGAPETHEASVGKPQVRIFILGARGESSLPPHVWEQLGFLFPAANFHVLFIGPQVALPLEKSPPAAQSEDTSQSSSLASDPTPSSESSLENETLSQEPRPSELETKKPLYTPNVVKEDKPSYTPNVYTPPTPPAIPPLKWTRSSLARYGVPSYTTPYSYQMSLSGLQVENYADVHPLFEETLDPYSDVFFFFSPGFGFPSPISKDENGKALLQISSPTEWGPVLPLLLASKCPIFVTGFSPADVERDVRSLSTAPGIANEFEWVITPGPNHLEVKNGKWQILTRGLPSKRIGVSGLFGAKVEIYRREVFLVISSLVIKPLSLILSTATSLSAMSLTSIVNARNASGPIFLTPTKRKRASPEPRSTLPSTADIYAWVLTSGAIAPCFICDIRLMKRHKKQGEEFWWLKRIPCRMVQIFGTVVGVQPYEKRISYTIDDGTSIIECIHQCGAAPAPSPRKQAKRRPDFLDDSLLPKPVAWVGHTVEVVGRIYEFNTKDSEQSYDREPKQPRRQLKVLKIGMITSSVHTPKLTVRTVKCDSVNDKLNHWQTVLDLHTNSYSSLKPFRLPETLVSASSSSGTSTTSDVFSSPRPSSVISTPSGVLSSPYSVSLQTSSSSEALSSPATILSTPSSTLSTPSTILSTPSTTLSTSSSSTNSSSSSAPNKLRHPSRLHTADLTKHTFRFYLKHVMDHPPISEQLNDPFVEAPTPTKPPIPRIWPGMDADATPRPTRSFASQLLSGHPYSFQSSSLKGFTLSYLRRVPELAELAEKVARADAKRRDREATKKLKEAVRSQRKRPQGRSDEPPGASVASARQSLSNRISQLWEDAIVELCEDGEIVLWDGPTFPIGCFNWRIWRSGSTTSGNTTVRSDMSSISSVEGDEDIDLPDPDPNEDAYIVLTPEVLVDHIERVIHNWITRGRSGGTPKFTAGGILQALKRDDRWRRVGNWHVKDAMRVLAVRGLVEPISDERWSLSQGQGKGSMS</sequence>
<dbReference type="InterPro" id="IPR013078">
    <property type="entry name" value="His_Pase_superF_clade-1"/>
</dbReference>
<dbReference type="Gene3D" id="2.40.50.140">
    <property type="entry name" value="Nucleic acid-binding proteins"/>
    <property type="match status" value="1"/>
</dbReference>
<dbReference type="OrthoDB" id="496981at2759"/>
<feature type="region of interest" description="Disordered" evidence="1">
    <location>
        <begin position="1192"/>
        <end position="1219"/>
    </location>
</feature>
<reference evidence="3 4" key="1">
    <citation type="journal article" date="2020" name="ISME J.">
        <title>Uncovering the hidden diversity of litter-decomposition mechanisms in mushroom-forming fungi.</title>
        <authorList>
            <person name="Floudas D."/>
            <person name="Bentzer J."/>
            <person name="Ahren D."/>
            <person name="Johansson T."/>
            <person name="Persson P."/>
            <person name="Tunlid A."/>
        </authorList>
    </citation>
    <scope>NUCLEOTIDE SEQUENCE [LARGE SCALE GENOMIC DNA]</scope>
    <source>
        <strain evidence="3 4">CBS 406.79</strain>
    </source>
</reference>
<organism evidence="3 4">
    <name type="scientific">Collybiopsis confluens</name>
    <dbReference type="NCBI Taxonomy" id="2823264"/>
    <lineage>
        <taxon>Eukaryota</taxon>
        <taxon>Fungi</taxon>
        <taxon>Dikarya</taxon>
        <taxon>Basidiomycota</taxon>
        <taxon>Agaricomycotina</taxon>
        <taxon>Agaricomycetes</taxon>
        <taxon>Agaricomycetidae</taxon>
        <taxon>Agaricales</taxon>
        <taxon>Marasmiineae</taxon>
        <taxon>Omphalotaceae</taxon>
        <taxon>Collybiopsis</taxon>
    </lineage>
</organism>
<dbReference type="InterPro" id="IPR029033">
    <property type="entry name" value="His_PPase_superfam"/>
</dbReference>
<feature type="compositionally biased region" description="Polar residues" evidence="1">
    <location>
        <begin position="920"/>
        <end position="932"/>
    </location>
</feature>